<evidence type="ECO:0000313" key="3">
    <source>
        <dbReference type="Proteomes" id="UP000606172"/>
    </source>
</evidence>
<feature type="transmembrane region" description="Helical" evidence="1">
    <location>
        <begin position="137"/>
        <end position="154"/>
    </location>
</feature>
<keyword evidence="1" id="KW-1133">Transmembrane helix</keyword>
<dbReference type="Proteomes" id="UP000606172">
    <property type="component" value="Unassembled WGS sequence"/>
</dbReference>
<accession>A0A919RLM5</accession>
<dbReference type="AlphaFoldDB" id="A0A919RLM5"/>
<sequence length="164" mass="18055">MRPWLTLRMRVRSKWPLIVAAVLCWALAPLVYLWPHWVAVWDDMNQGRTVNEVSLVKGVKFEVAAYGAGPAAGQAFTCVLKDLSSGTETTVHVSGGAVPERYVDGTFVSPVAGVHSYECDPRAVGTVIRREPGHSEVFWIVLGVMLMVWAFIPARGKVKRPAKP</sequence>
<reference evidence="2" key="1">
    <citation type="submission" date="2021-01" db="EMBL/GenBank/DDBJ databases">
        <title>Whole genome shotgun sequence of Sinosporangium siamense NBRC 109515.</title>
        <authorList>
            <person name="Komaki H."/>
            <person name="Tamura T."/>
        </authorList>
    </citation>
    <scope>NUCLEOTIDE SEQUENCE</scope>
    <source>
        <strain evidence="2">NBRC 109515</strain>
    </source>
</reference>
<name>A0A919RLM5_9ACTN</name>
<evidence type="ECO:0000256" key="1">
    <source>
        <dbReference type="SAM" id="Phobius"/>
    </source>
</evidence>
<keyword evidence="3" id="KW-1185">Reference proteome</keyword>
<dbReference type="EMBL" id="BOOW01000041">
    <property type="protein sequence ID" value="GII96043.1"/>
    <property type="molecule type" value="Genomic_DNA"/>
</dbReference>
<proteinExistence type="predicted"/>
<comment type="caution">
    <text evidence="2">The sequence shown here is derived from an EMBL/GenBank/DDBJ whole genome shotgun (WGS) entry which is preliminary data.</text>
</comment>
<organism evidence="2 3">
    <name type="scientific">Sinosporangium siamense</name>
    <dbReference type="NCBI Taxonomy" id="1367973"/>
    <lineage>
        <taxon>Bacteria</taxon>
        <taxon>Bacillati</taxon>
        <taxon>Actinomycetota</taxon>
        <taxon>Actinomycetes</taxon>
        <taxon>Streptosporangiales</taxon>
        <taxon>Streptosporangiaceae</taxon>
        <taxon>Sinosporangium</taxon>
    </lineage>
</organism>
<evidence type="ECO:0000313" key="2">
    <source>
        <dbReference type="EMBL" id="GII96043.1"/>
    </source>
</evidence>
<gene>
    <name evidence="2" type="ORF">Ssi02_62740</name>
</gene>
<keyword evidence="1" id="KW-0472">Membrane</keyword>
<keyword evidence="1" id="KW-0812">Transmembrane</keyword>
<protein>
    <submittedName>
        <fullName evidence="2">Uncharacterized protein</fullName>
    </submittedName>
</protein>